<evidence type="ECO:0000256" key="6">
    <source>
        <dbReference type="SAM" id="Coils"/>
    </source>
</evidence>
<feature type="region of interest" description="Disordered" evidence="7">
    <location>
        <begin position="1760"/>
        <end position="1787"/>
    </location>
</feature>
<dbReference type="Gene3D" id="1.10.287.1490">
    <property type="match status" value="1"/>
</dbReference>
<feature type="coiled-coil region" evidence="6">
    <location>
        <begin position="501"/>
        <end position="568"/>
    </location>
</feature>
<dbReference type="GO" id="GO:0006606">
    <property type="term" value="P:protein import into nucleus"/>
    <property type="evidence" value="ECO:0007669"/>
    <property type="project" value="InterPro"/>
</dbReference>
<feature type="compositionally biased region" description="Polar residues" evidence="7">
    <location>
        <begin position="1926"/>
        <end position="1956"/>
    </location>
</feature>
<evidence type="ECO:0000313" key="12">
    <source>
        <dbReference type="Proteomes" id="UP000265020"/>
    </source>
</evidence>
<dbReference type="GO" id="GO:0005643">
    <property type="term" value="C:nuclear pore"/>
    <property type="evidence" value="ECO:0007669"/>
    <property type="project" value="TreeGrafter"/>
</dbReference>
<organism evidence="11 12">
    <name type="scientific">Cyprinodon variegatus</name>
    <name type="common">Sheepshead minnow</name>
    <dbReference type="NCBI Taxonomy" id="28743"/>
    <lineage>
        <taxon>Eukaryota</taxon>
        <taxon>Metazoa</taxon>
        <taxon>Chordata</taxon>
        <taxon>Craniata</taxon>
        <taxon>Vertebrata</taxon>
        <taxon>Euteleostomi</taxon>
        <taxon>Actinopterygii</taxon>
        <taxon>Neopterygii</taxon>
        <taxon>Teleostei</taxon>
        <taxon>Neoteleostei</taxon>
        <taxon>Acanthomorphata</taxon>
        <taxon>Ovalentaria</taxon>
        <taxon>Atherinomorphae</taxon>
        <taxon>Cyprinodontiformes</taxon>
        <taxon>Cyprinodontidae</taxon>
        <taxon>Cyprinodon</taxon>
    </lineage>
</organism>
<dbReference type="InterPro" id="IPR057974">
    <property type="entry name" value="NUA/TPR/MLP1-2-like_dom"/>
</dbReference>
<protein>
    <recommendedName>
        <fullName evidence="3">Nucleoprotein TPR</fullName>
    </recommendedName>
</protein>
<dbReference type="Ensembl" id="ENSCVAT00000022531.1">
    <property type="protein sequence ID" value="ENSCVAP00000014642.1"/>
    <property type="gene ID" value="ENSCVAG00000017444.1"/>
</dbReference>
<dbReference type="GO" id="GO:0017056">
    <property type="term" value="F:structural constituent of nuclear pore"/>
    <property type="evidence" value="ECO:0007669"/>
    <property type="project" value="TreeGrafter"/>
</dbReference>
<name>A0A3Q2D7V1_CYPVA</name>
<feature type="region of interest" description="Disordered" evidence="7">
    <location>
        <begin position="1670"/>
        <end position="1738"/>
    </location>
</feature>
<dbReference type="GO" id="GO:1901673">
    <property type="term" value="P:regulation of mitotic spindle assembly"/>
    <property type="evidence" value="ECO:0007669"/>
    <property type="project" value="TreeGrafter"/>
</dbReference>
<dbReference type="InterPro" id="IPR057577">
    <property type="entry name" value="Nucleoprot-TPR/MLP1_dom"/>
</dbReference>
<dbReference type="GeneTree" id="ENSGT00730000111014"/>
<keyword evidence="4 6" id="KW-0175">Coiled coil</keyword>
<feature type="coiled-coil region" evidence="6">
    <location>
        <begin position="714"/>
        <end position="813"/>
    </location>
</feature>
<feature type="compositionally biased region" description="Low complexity" evidence="7">
    <location>
        <begin position="1723"/>
        <end position="1738"/>
    </location>
</feature>
<keyword evidence="5" id="KW-0539">Nucleus</keyword>
<feature type="compositionally biased region" description="Low complexity" evidence="7">
    <location>
        <begin position="1627"/>
        <end position="1638"/>
    </location>
</feature>
<evidence type="ECO:0000259" key="10">
    <source>
        <dbReference type="Pfam" id="PF25785"/>
    </source>
</evidence>
<dbReference type="Proteomes" id="UP000265020">
    <property type="component" value="Unassembled WGS sequence"/>
</dbReference>
<feature type="region of interest" description="Disordered" evidence="7">
    <location>
        <begin position="1916"/>
        <end position="1958"/>
    </location>
</feature>
<dbReference type="OMA" id="TLCEQQE"/>
<reference evidence="11" key="2">
    <citation type="submission" date="2025-09" db="UniProtKB">
        <authorList>
            <consortium name="Ensembl"/>
        </authorList>
    </citation>
    <scope>IDENTIFICATION</scope>
</reference>
<feature type="region of interest" description="Disordered" evidence="7">
    <location>
        <begin position="1569"/>
        <end position="1638"/>
    </location>
</feature>
<feature type="compositionally biased region" description="Basic and acidic residues" evidence="7">
    <location>
        <begin position="1571"/>
        <end position="1580"/>
    </location>
</feature>
<feature type="domain" description="Nucleoprotein TPR/MPL1" evidence="9">
    <location>
        <begin position="141"/>
        <end position="218"/>
    </location>
</feature>
<dbReference type="Pfam" id="PF25481">
    <property type="entry name" value="Nucleoprot-TPR"/>
    <property type="match status" value="1"/>
</dbReference>
<dbReference type="GO" id="GO:0006406">
    <property type="term" value="P:mRNA export from nucleus"/>
    <property type="evidence" value="ECO:0007669"/>
    <property type="project" value="TreeGrafter"/>
</dbReference>
<feature type="coiled-coil region" evidence="6">
    <location>
        <begin position="839"/>
        <end position="1000"/>
    </location>
</feature>
<feature type="coiled-coil region" evidence="6">
    <location>
        <begin position="1455"/>
        <end position="1550"/>
    </location>
</feature>
<evidence type="ECO:0000259" key="8">
    <source>
        <dbReference type="Pfam" id="PF07926"/>
    </source>
</evidence>
<evidence type="ECO:0000259" key="9">
    <source>
        <dbReference type="Pfam" id="PF25481"/>
    </source>
</evidence>
<feature type="domain" description="Nucleoprotein TPR/MLP1-2" evidence="8">
    <location>
        <begin position="981"/>
        <end position="1105"/>
    </location>
</feature>
<dbReference type="Pfam" id="PF25785">
    <property type="entry name" value="TPR"/>
    <property type="match status" value="1"/>
</dbReference>
<comment type="subcellular location">
    <subcellularLocation>
        <location evidence="1">Nucleus</location>
    </subcellularLocation>
</comment>
<sequence length="1972" mass="223155">MAAVLLQALERTELNKLPKGVQNKLEKFVTDLQNANEALKTQHERFKADSEQQYFDVEKRLTESQEQILSATKDLQVLKEENKKLSEQFSYVNILVIAFKELPYLFLSFVYVEDLKRLNEKLTDTSKVKMELQMKLDEIQSSAASVQHREKRMEQEKELLEKKIEWLTAELSEKTEELLSTNREKGKEILELQGSLKSSNDQVTRLESQLASLKELSDSQSRRADELNNKLKQAKDEQFAMEEKYRTELNAHVKLSSLYKGAATDMETKNQELSRAVEELSKLVKDTGEDAAEQKKQLEAELGEKIKKMEKELENAVVKAAGKHCGSSLTEEQLDALCPSAAAIAAIVKPGMKFFDLYNAYSECQTQLLLEKQETRRVSKVLDEIVQEVESKAPVLKRQREEYESMQRSMASLCNKLEQARAEIYSLQKEKDEAKQSFQAMERDKLKAERYLEDTSTQLCNLLLELEVARGNRVSKDDGSSSDISSTSEVNSSSLLSFRSVMELQTQNQNLLGRLRELEEEKSREQARETTARVTELQSTVDKLQKEVEQLREQRNQQKQLADSNARQRDMFKALLTQSTGFSLPPQGDIRERNVFFSSSWEFLTVNMVWESICWSECKFVYFQLNDAFTLYKKEKAENDRMLNETNDRLQRQLTELRSSHAKLTSQLNFSNKRHDILQETVLAYRREITALQTSNQKMTATGQRQEHIIHTMIQDLRRANEKLALEQARVENLTKERDMLRQAEHRLNKEKEAVLAEQRNQNLLLTNLKSIQVSLSMERTDTETRQRLNNKIEQLEAEVAVMKSKLEEEVAQRHALGRTMDAQLLEAKRQLATQSTLLQKTKELLSGSEQQVAKLKAQLASASSSEQISQSEQELSEVKAQLRSAEEQNAELEEQLKNANTTVEQYRSVVQTLEDSLKKEKESRSPLEIRLKTSEEAQKQLESKILEVEKLKQQVLEEKRQAVEAVEKQVRKLQSKKNVASQAEQQEALERAAAALTQEQKATQDSLLQTKLAGEAQAKYERELMLHAADVEALQQLKKISHKEAIRKGEMEEELKKTTSLLQEKTAAWSATEKRLKEELSSLKSRLEELGKQNALLHQQMDEMASRGRQLQQQQQLDLSFSEDGKTTEQILEILRFVRREKEIAVARYEASEGETLRYKQRVEHQDRELKELQEALNAERERMQLTSKTLCEQQEQLKKMESISALQENNRMLKMDRDKLELELQQVQAKVTKLQSDIAPLHNSLSVLSEKNGSLQADKRLLEDELKRWKAKVQHLLSQQKEGDAEEKQKMMAEKEAQQKRIAQLVEETAKLKTELVRSNASGNSAQSQLQGLKDSVVRLTSEKDSLKKDLETKNNDILEKNRTINQVKKIGRRYKTQYEELKAQHDKAQKSQQELEAAQKENQQTKEKLQELQTKLTQNQNQLTQTGGTHLKSPILSLICDLYVVFLMFEIIESVSLQLSDCKNKEEQLKQEMAEKEEKRKKVILAAKLKINQVNKQLSQEVEELKQNKEELEVRMSALKSQYEGRLLRLEKELRETQAHAEGREEAQDQTGVKVHYGLLHIITKNNPKVEKVDKTNKSPPTANIRPTPSTPSPSNKPSPSTGSKATPRASIRPMVTPAAVSMPTPTATVMPTTQTENQEALISTAASVHSTTSALMNAPTTAFVQPTQQQAVSQDAGSSMEPERPTTSSSSPCLPATGEERTGAGTDPGAAKDPPHFPPACSSAQSPSSSSLTIRLPQARRPPHALPPRLYIQAPAPELGPPHTQVKKKKKKPFFDDDDRMVPSTPTLVVPHRTDGFAEAIHSPQVAGLSTRFRFGPPEDLLQQTPSSHSDLGQLASQGGLGMYESPLFLAAHDEDGGGRSVPTTPLQVAAPVTVFTESMPSDSSDNMASQSVPMVTASTGMAASADDGDEVFMQEGEGPSIETSLDSQTDVESTGQQNDDASLPSTSQDPGNSLCHISLKILSEVYK</sequence>
<feature type="domain" description="NUA/TPR/MLP1-2-like" evidence="10">
    <location>
        <begin position="431"/>
        <end position="526"/>
    </location>
</feature>
<dbReference type="PANTHER" id="PTHR18898">
    <property type="entry name" value="NUCLEOPROTEIN TPR-RELATED"/>
    <property type="match status" value="1"/>
</dbReference>
<comment type="similarity">
    <text evidence="2">Belongs to the TPR family.</text>
</comment>
<feature type="coiled-coil region" evidence="6">
    <location>
        <begin position="386"/>
        <end position="444"/>
    </location>
</feature>
<evidence type="ECO:0000256" key="2">
    <source>
        <dbReference type="ARBA" id="ARBA00005274"/>
    </source>
</evidence>
<reference evidence="11" key="1">
    <citation type="submission" date="2025-08" db="UniProtKB">
        <authorList>
            <consortium name="Ensembl"/>
        </authorList>
    </citation>
    <scope>IDENTIFICATION</scope>
</reference>
<feature type="coiled-coil region" evidence="6">
    <location>
        <begin position="29"/>
        <end position="88"/>
    </location>
</feature>
<evidence type="ECO:0000256" key="4">
    <source>
        <dbReference type="ARBA" id="ARBA00023054"/>
    </source>
</evidence>
<evidence type="ECO:0000256" key="5">
    <source>
        <dbReference type="ARBA" id="ARBA00023242"/>
    </source>
</evidence>
<dbReference type="Pfam" id="PF07926">
    <property type="entry name" value="TPR_MLP1_2"/>
    <property type="match status" value="1"/>
</dbReference>
<dbReference type="PANTHER" id="PTHR18898:SF3">
    <property type="entry name" value="NUCLEOPROTEIN TPR"/>
    <property type="match status" value="1"/>
</dbReference>
<feature type="coiled-coil region" evidence="6">
    <location>
        <begin position="1074"/>
        <end position="1108"/>
    </location>
</feature>
<feature type="region of interest" description="Disordered" evidence="7">
    <location>
        <begin position="1387"/>
        <end position="1408"/>
    </location>
</feature>
<evidence type="ECO:0000256" key="1">
    <source>
        <dbReference type="ARBA" id="ARBA00004123"/>
    </source>
</evidence>
<feature type="compositionally biased region" description="Polar residues" evidence="7">
    <location>
        <begin position="1670"/>
        <end position="1681"/>
    </location>
</feature>
<evidence type="ECO:0000256" key="7">
    <source>
        <dbReference type="SAM" id="MobiDB-lite"/>
    </source>
</evidence>
<keyword evidence="12" id="KW-1185">Reference proteome</keyword>
<proteinExistence type="inferred from homology"/>
<feature type="coiled-coil region" evidence="6">
    <location>
        <begin position="115"/>
        <end position="319"/>
    </location>
</feature>
<accession>A0A3Q2D7V1</accession>
<evidence type="ECO:0000256" key="3">
    <source>
        <dbReference type="ARBA" id="ARBA00019789"/>
    </source>
</evidence>
<dbReference type="InterPro" id="IPR012929">
    <property type="entry name" value="Nucleoprot-TPR/MLP1-2_dom"/>
</dbReference>
<dbReference type="STRING" id="28743.ENSCVAP00000014642"/>
<evidence type="ECO:0000313" key="11">
    <source>
        <dbReference type="Ensembl" id="ENSCVAP00000014642.1"/>
    </source>
</evidence>